<reference evidence="1 2" key="1">
    <citation type="journal article" date="2016" name="Nat. Commun.">
        <title>Thousands of microbial genomes shed light on interconnected biogeochemical processes in an aquifer system.</title>
        <authorList>
            <person name="Anantharaman K."/>
            <person name="Brown C.T."/>
            <person name="Hug L.A."/>
            <person name="Sharon I."/>
            <person name="Castelle C.J."/>
            <person name="Probst A.J."/>
            <person name="Thomas B.C."/>
            <person name="Singh A."/>
            <person name="Wilkins M.J."/>
            <person name="Karaoz U."/>
            <person name="Brodie E.L."/>
            <person name="Williams K.H."/>
            <person name="Hubbard S.S."/>
            <person name="Banfield J.F."/>
        </authorList>
    </citation>
    <scope>NUCLEOTIDE SEQUENCE [LARGE SCALE GENOMIC DNA]</scope>
</reference>
<dbReference type="InterPro" id="IPR011048">
    <property type="entry name" value="Haem_d1_sf"/>
</dbReference>
<dbReference type="EMBL" id="MGDT01000005">
    <property type="protein sequence ID" value="OGL66816.1"/>
    <property type="molecule type" value="Genomic_DNA"/>
</dbReference>
<dbReference type="AlphaFoldDB" id="A0A1F7TLE7"/>
<name>A0A1F7TLE7_9BACT</name>
<organism evidence="1 2">
    <name type="scientific">Candidatus Uhrbacteria bacterium RIFCSPHIGHO2_01_FULL_63_20</name>
    <dbReference type="NCBI Taxonomy" id="1802385"/>
    <lineage>
        <taxon>Bacteria</taxon>
        <taxon>Candidatus Uhriibacteriota</taxon>
    </lineage>
</organism>
<comment type="caution">
    <text evidence="1">The sequence shown here is derived from an EMBL/GenBank/DDBJ whole genome shotgun (WGS) entry which is preliminary data.</text>
</comment>
<sequence length="644" mass="67878">MSAPRIAGLMMISDTAAKDMIRKGSDNRGMPGFGPAEITDTELNNLVSWLRNNCGMGMMGSCPAPARPAGTEVKVDILDADPWYTDKGVDNTNDPYDDVRRVVLGANQYMTLTNTGKTWHTMTNGAVGKDSGFVGYAGKMGAGTGYYYADQATGLAAGCVRYQCKLHPYMQFEVCTSGNQPAQLTKASKNAIGTPAVGGSGEVWVNTQSQHESGSDTVDGAMQVINASNWSIKNYVANVGNNPHNAWSGKDGSGNTVTLTANWHDNTATLIDGNTKTVLNTKPVGAAAAHVQVSPGAVERWFVTIMGGVAVQEVDVSKLRAGQDPNVGVPIRGEFSPHGMWFCDDGDHFLTANTLASTVSLYSANQKKQQSFVSTGGVAPLATSVFSGYGTGGCTRAYSNNAGTASVSVYDINPTAGTIARNTTAIPAAIRDASGNLKLRDTSIYPVRWVHLPIQSPASPADATTHGRYMVTANKASFNVSITALDSQGTPTAIYTFPSGLGAHGANFGRKALCDSGNPNDVCYYAYVTNTFENYISVFDLEKVAASGVPGSANETVHLDGYGAQALCGQASCDVAITTFCPDCRSGAHAGDVPLQTTVTGKYTYLKEEVWLDPLQTDVKLDLDLKIDTGAQGIMVAPAPRPWP</sequence>
<gene>
    <name evidence="1" type="ORF">A2856_03580</name>
</gene>
<evidence type="ECO:0000313" key="2">
    <source>
        <dbReference type="Proteomes" id="UP000177885"/>
    </source>
</evidence>
<proteinExistence type="predicted"/>
<evidence type="ECO:0000313" key="1">
    <source>
        <dbReference type="EMBL" id="OGL66816.1"/>
    </source>
</evidence>
<dbReference type="STRING" id="1802385.A2856_03580"/>
<accession>A0A1F7TLE7</accession>
<dbReference type="InterPro" id="IPR015943">
    <property type="entry name" value="WD40/YVTN_repeat-like_dom_sf"/>
</dbReference>
<dbReference type="Proteomes" id="UP000177885">
    <property type="component" value="Unassembled WGS sequence"/>
</dbReference>
<dbReference type="InterPro" id="IPR011045">
    <property type="entry name" value="N2O_reductase_N"/>
</dbReference>
<dbReference type="SUPFAM" id="SSF51004">
    <property type="entry name" value="C-terminal (heme d1) domain of cytochrome cd1-nitrite reductase"/>
    <property type="match status" value="1"/>
</dbReference>
<dbReference type="SUPFAM" id="SSF50974">
    <property type="entry name" value="Nitrous oxide reductase, N-terminal domain"/>
    <property type="match status" value="1"/>
</dbReference>
<dbReference type="Gene3D" id="2.130.10.10">
    <property type="entry name" value="YVTN repeat-like/Quinoprotein amine dehydrogenase"/>
    <property type="match status" value="1"/>
</dbReference>
<protein>
    <submittedName>
        <fullName evidence="1">Uncharacterized protein</fullName>
    </submittedName>
</protein>